<sequence length="346" mass="39442">MGTGPTFISEFGGIGARISVSFRAKMGAGAFPTPPSAMPGDDTSSFPADGYRDGYTERLPDESLLQEITRLAEKFDRTPSAAEMRTQGEYSPGTYQNHFGSWTAALREAGFEPVQEYRVPPDQILDEITRLATELGKPPTAAQMQERGEYSVTLAQNRFGSWNDALRAAGYDPHQRIEIPNSELLEELRRLTEELGKVPTAKEMRARGEFSHKPYIRRWNGWQAAVRAAGYEPVGRPVGPDHHNWKEQPGHEWREYGDNWDEQRQKALERDDYTCQTPGCEWTQEDHREAFKRGLHVHHIRPLSAFGVDENEVDFERANRLENLVTVCAEHHHLWERASPLRLDTR</sequence>
<comment type="caution">
    <text evidence="2">The sequence shown here is derived from an EMBL/GenBank/DDBJ whole genome shotgun (WGS) entry which is preliminary data.</text>
</comment>
<dbReference type="EMBL" id="BMPD01000007">
    <property type="protein sequence ID" value="GGK79511.1"/>
    <property type="molecule type" value="Genomic_DNA"/>
</dbReference>
<dbReference type="Proteomes" id="UP000614221">
    <property type="component" value="Unassembled WGS sequence"/>
</dbReference>
<evidence type="ECO:0000259" key="1">
    <source>
        <dbReference type="SMART" id="SM00507"/>
    </source>
</evidence>
<protein>
    <recommendedName>
        <fullName evidence="1">HNH nuclease domain-containing protein</fullName>
    </recommendedName>
</protein>
<dbReference type="Pfam" id="PF18780">
    <property type="entry name" value="HNH_repeat"/>
    <property type="match status" value="3"/>
</dbReference>
<dbReference type="SMART" id="SM00507">
    <property type="entry name" value="HNHc"/>
    <property type="match status" value="1"/>
</dbReference>
<accession>A0A830F317</accession>
<dbReference type="AlphaFoldDB" id="A0A830F317"/>
<feature type="domain" description="HNH nuclease" evidence="1">
    <location>
        <begin position="262"/>
        <end position="333"/>
    </location>
</feature>
<dbReference type="InterPro" id="IPR041025">
    <property type="entry name" value="HNH_repeat"/>
</dbReference>
<dbReference type="CDD" id="cd00085">
    <property type="entry name" value="HNHc"/>
    <property type="match status" value="1"/>
</dbReference>
<organism evidence="2 3">
    <name type="scientific">Haloarcula sebkhae</name>
    <dbReference type="NCBI Taxonomy" id="932660"/>
    <lineage>
        <taxon>Archaea</taxon>
        <taxon>Methanobacteriati</taxon>
        <taxon>Methanobacteriota</taxon>
        <taxon>Stenosarchaea group</taxon>
        <taxon>Halobacteria</taxon>
        <taxon>Halobacteriales</taxon>
        <taxon>Haloarculaceae</taxon>
        <taxon>Haloarcula</taxon>
    </lineage>
</organism>
<dbReference type="Gene3D" id="1.10.30.50">
    <property type="match status" value="1"/>
</dbReference>
<evidence type="ECO:0000313" key="3">
    <source>
        <dbReference type="Proteomes" id="UP000614221"/>
    </source>
</evidence>
<reference evidence="2" key="2">
    <citation type="submission" date="2020-09" db="EMBL/GenBank/DDBJ databases">
        <authorList>
            <person name="Sun Q."/>
            <person name="Ohkuma M."/>
        </authorList>
    </citation>
    <scope>NUCLEOTIDE SEQUENCE</scope>
    <source>
        <strain evidence="2">JCM 19018</strain>
    </source>
</reference>
<reference evidence="2" key="1">
    <citation type="journal article" date="2014" name="Int. J. Syst. Evol. Microbiol.">
        <title>Complete genome sequence of Corynebacterium casei LMG S-19264T (=DSM 44701T), isolated from a smear-ripened cheese.</title>
        <authorList>
            <consortium name="US DOE Joint Genome Institute (JGI-PGF)"/>
            <person name="Walter F."/>
            <person name="Albersmeier A."/>
            <person name="Kalinowski J."/>
            <person name="Ruckert C."/>
        </authorList>
    </citation>
    <scope>NUCLEOTIDE SEQUENCE</scope>
    <source>
        <strain evidence="2">JCM 19018</strain>
    </source>
</reference>
<dbReference type="InterPro" id="IPR003615">
    <property type="entry name" value="HNH_nuc"/>
</dbReference>
<gene>
    <name evidence="2" type="ORF">GCM10009067_34780</name>
</gene>
<name>A0A830F317_9EURY</name>
<proteinExistence type="predicted"/>
<evidence type="ECO:0000313" key="2">
    <source>
        <dbReference type="EMBL" id="GGK79511.1"/>
    </source>
</evidence>